<dbReference type="GO" id="GO:0003677">
    <property type="term" value="F:DNA binding"/>
    <property type="evidence" value="ECO:0007669"/>
    <property type="project" value="InterPro"/>
</dbReference>
<dbReference type="CDD" id="cd00093">
    <property type="entry name" value="HTH_XRE"/>
    <property type="match status" value="1"/>
</dbReference>
<dbReference type="RefSeq" id="WP_039570906.1">
    <property type="nucleotide sequence ID" value="NZ_CP009122.1"/>
</dbReference>
<dbReference type="InterPro" id="IPR010982">
    <property type="entry name" value="Lambda_DNA-bd_dom_sf"/>
</dbReference>
<protein>
    <recommendedName>
        <fullName evidence="2">HTH cro/C1-type domain-containing protein</fullName>
    </recommendedName>
</protein>
<evidence type="ECO:0000256" key="1">
    <source>
        <dbReference type="ARBA" id="ARBA00007227"/>
    </source>
</evidence>
<evidence type="ECO:0000313" key="4">
    <source>
        <dbReference type="Proteomes" id="UP000030907"/>
    </source>
</evidence>
<dbReference type="OrthoDB" id="9794834at2"/>
<dbReference type="AlphaFoldDB" id="A0A0A7PB95"/>
<dbReference type="KEGG" id="sphk:SKP52_01515"/>
<gene>
    <name evidence="3" type="ORF">SKP52_01515</name>
</gene>
<dbReference type="Proteomes" id="UP000030907">
    <property type="component" value="Chromosome"/>
</dbReference>
<dbReference type="PANTHER" id="PTHR43236">
    <property type="entry name" value="ANTITOXIN HIGA1"/>
    <property type="match status" value="1"/>
</dbReference>
<dbReference type="InterPro" id="IPR001387">
    <property type="entry name" value="Cro/C1-type_HTH"/>
</dbReference>
<keyword evidence="4" id="KW-1185">Reference proteome</keyword>
<dbReference type="HOGENOM" id="CLU_756265_0_0_5"/>
<organism evidence="3 4">
    <name type="scientific">Sphingopyxis fribergensis</name>
    <dbReference type="NCBI Taxonomy" id="1515612"/>
    <lineage>
        <taxon>Bacteria</taxon>
        <taxon>Pseudomonadati</taxon>
        <taxon>Pseudomonadota</taxon>
        <taxon>Alphaproteobacteria</taxon>
        <taxon>Sphingomonadales</taxon>
        <taxon>Sphingomonadaceae</taxon>
        <taxon>Sphingopyxis</taxon>
    </lineage>
</organism>
<accession>A0A0A7PB95</accession>
<dbReference type="Gene3D" id="1.10.260.40">
    <property type="entry name" value="lambda repressor-like DNA-binding domains"/>
    <property type="match status" value="1"/>
</dbReference>
<dbReference type="PANTHER" id="PTHR43236:SF1">
    <property type="entry name" value="BLL7220 PROTEIN"/>
    <property type="match status" value="1"/>
</dbReference>
<dbReference type="Pfam" id="PF01381">
    <property type="entry name" value="HTH_3"/>
    <property type="match status" value="1"/>
</dbReference>
<dbReference type="InterPro" id="IPR052345">
    <property type="entry name" value="Rad_response_metalloprotease"/>
</dbReference>
<evidence type="ECO:0000259" key="2">
    <source>
        <dbReference type="PROSITE" id="PS50943"/>
    </source>
</evidence>
<name>A0A0A7PB95_9SPHN</name>
<comment type="similarity">
    <text evidence="1">Belongs to the short-chain fatty acyl-CoA assimilation regulator (ScfR) family.</text>
</comment>
<dbReference type="Pfam" id="PF06114">
    <property type="entry name" value="Peptidase_M78"/>
    <property type="match status" value="1"/>
</dbReference>
<sequence length="366" mass="41105">METTVNPLIGLRLATLREHRNLTQSDVARVLGLKSHQIISNIEKGTRPMKGAEMMALVEHYGITPEYLTDPFRLVGEGKFCWRQSQCSREALEAYQGKAGTWLASYRALSRPQDRPGPRERWSLRLSERSSFELAMAEAERLTVDYNMGDVPAARLPEVMEQDFGILVLMVDAEEGISGAACRLPEFDAVLVNRHENPGRRNFDLAHEFFHLLTWDSMPPNEIEDVSENGGNRVEQLANAFASALLMPQRVLARFGEWRRLGNAERAHRMREVADFFRVSVSALHWRLVGLKLLNKASQMLEVEAPSDDYLQDTPAPFSKAFMGVMASAIERGDISVGRLAKLIAIPREALRALFAAHEIAPPVTV</sequence>
<evidence type="ECO:0000313" key="3">
    <source>
        <dbReference type="EMBL" id="AJA07240.1"/>
    </source>
</evidence>
<dbReference type="PROSITE" id="PS50943">
    <property type="entry name" value="HTH_CROC1"/>
    <property type="match status" value="1"/>
</dbReference>
<reference evidence="3 4" key="1">
    <citation type="journal article" date="2015" name="Int. J. Syst. Evol. Microbiol.">
        <title>Description of Sphingopyxis fribergensis sp. nov. - a soil bacterium with the ability to degrade styrene and phenylacetic acid.</title>
        <authorList>
            <person name="Oelschlagel M."/>
            <person name="Ruckert C."/>
            <person name="Kalinowski J."/>
            <person name="Schmidt G."/>
            <person name="Schlomann M."/>
            <person name="Tischler D."/>
        </authorList>
    </citation>
    <scope>NUCLEOTIDE SEQUENCE [LARGE SCALE GENOMIC DNA]</scope>
    <source>
        <strain evidence="3 4">Kp5.2</strain>
    </source>
</reference>
<dbReference type="Gene3D" id="1.10.10.2910">
    <property type="match status" value="1"/>
</dbReference>
<proteinExistence type="inferred from homology"/>
<dbReference type="InterPro" id="IPR010359">
    <property type="entry name" value="IrrE_HExxH"/>
</dbReference>
<dbReference type="SUPFAM" id="SSF47413">
    <property type="entry name" value="lambda repressor-like DNA-binding domains"/>
    <property type="match status" value="1"/>
</dbReference>
<dbReference type="SMART" id="SM00530">
    <property type="entry name" value="HTH_XRE"/>
    <property type="match status" value="1"/>
</dbReference>
<dbReference type="EMBL" id="CP009122">
    <property type="protein sequence ID" value="AJA07240.1"/>
    <property type="molecule type" value="Genomic_DNA"/>
</dbReference>
<dbReference type="STRING" id="1515612.SKP52_01515"/>
<feature type="domain" description="HTH cro/C1-type" evidence="2">
    <location>
        <begin position="13"/>
        <end position="68"/>
    </location>
</feature>